<gene>
    <name evidence="1" type="primary">NCL1_14726</name>
    <name evidence="1" type="ORF">TNCV_244701</name>
</gene>
<dbReference type="Proteomes" id="UP000887159">
    <property type="component" value="Unassembled WGS sequence"/>
</dbReference>
<keyword evidence="2" id="KW-1185">Reference proteome</keyword>
<evidence type="ECO:0000313" key="2">
    <source>
        <dbReference type="Proteomes" id="UP000887159"/>
    </source>
</evidence>
<proteinExistence type="predicted"/>
<protein>
    <submittedName>
        <fullName evidence="1">Transposable element Tcb1 transposase</fullName>
    </submittedName>
</protein>
<dbReference type="EMBL" id="BMAU01021193">
    <property type="protein sequence ID" value="GFX96683.1"/>
    <property type="molecule type" value="Genomic_DNA"/>
</dbReference>
<name>A0A8X6RKN0_TRICX</name>
<accession>A0A8X6RKN0</accession>
<evidence type="ECO:0000313" key="1">
    <source>
        <dbReference type="EMBL" id="GFX96683.1"/>
    </source>
</evidence>
<comment type="caution">
    <text evidence="1">The sequence shown here is derived from an EMBL/GenBank/DDBJ whole genome shotgun (WGS) entry which is preliminary data.</text>
</comment>
<sequence>MQEGRRTDVVDRIHLSAPLRVRAGNLHIESITHHSVSERTNRRRLQQSGLSARRSLLGLSLTHNNRRLRRQWCDERRMWLAEWNENVFTDESRICLQHHDDWI</sequence>
<dbReference type="AlphaFoldDB" id="A0A8X6RKN0"/>
<organism evidence="1 2">
    <name type="scientific">Trichonephila clavipes</name>
    <name type="common">Golden silk orbweaver</name>
    <name type="synonym">Nephila clavipes</name>
    <dbReference type="NCBI Taxonomy" id="2585209"/>
    <lineage>
        <taxon>Eukaryota</taxon>
        <taxon>Metazoa</taxon>
        <taxon>Ecdysozoa</taxon>
        <taxon>Arthropoda</taxon>
        <taxon>Chelicerata</taxon>
        <taxon>Arachnida</taxon>
        <taxon>Araneae</taxon>
        <taxon>Araneomorphae</taxon>
        <taxon>Entelegynae</taxon>
        <taxon>Araneoidea</taxon>
        <taxon>Nephilidae</taxon>
        <taxon>Trichonephila</taxon>
    </lineage>
</organism>
<reference evidence="1" key="1">
    <citation type="submission" date="2020-08" db="EMBL/GenBank/DDBJ databases">
        <title>Multicomponent nature underlies the extraordinary mechanical properties of spider dragline silk.</title>
        <authorList>
            <person name="Kono N."/>
            <person name="Nakamura H."/>
            <person name="Mori M."/>
            <person name="Yoshida Y."/>
            <person name="Ohtoshi R."/>
            <person name="Malay A.D."/>
            <person name="Moran D.A.P."/>
            <person name="Tomita M."/>
            <person name="Numata K."/>
            <person name="Arakawa K."/>
        </authorList>
    </citation>
    <scope>NUCLEOTIDE SEQUENCE</scope>
</reference>